<keyword evidence="5" id="KW-1185">Reference proteome</keyword>
<feature type="domain" description="Disintegrin" evidence="2">
    <location>
        <begin position="96"/>
        <end position="180"/>
    </location>
</feature>
<dbReference type="Gene3D" id="4.10.70.30">
    <property type="match status" value="1"/>
</dbReference>
<dbReference type="GO" id="GO:0004222">
    <property type="term" value="F:metalloendopeptidase activity"/>
    <property type="evidence" value="ECO:0000318"/>
    <property type="project" value="GO_Central"/>
</dbReference>
<proteinExistence type="predicted"/>
<dbReference type="InterPro" id="IPR024079">
    <property type="entry name" value="MetalloPept_cat_dom_sf"/>
</dbReference>
<evidence type="ECO:0000256" key="1">
    <source>
        <dbReference type="PROSITE-ProRule" id="PRU00276"/>
    </source>
</evidence>
<dbReference type="PhylomeDB" id="A7RS75"/>
<dbReference type="Proteomes" id="UP000001593">
    <property type="component" value="Unassembled WGS sequence"/>
</dbReference>
<dbReference type="GO" id="GO:0046872">
    <property type="term" value="F:metal ion binding"/>
    <property type="evidence" value="ECO:0007669"/>
    <property type="project" value="UniProtKB-KW"/>
</dbReference>
<dbReference type="GO" id="GO:0007219">
    <property type="term" value="P:Notch signaling pathway"/>
    <property type="evidence" value="ECO:0000318"/>
    <property type="project" value="GO_Central"/>
</dbReference>
<dbReference type="EMBL" id="DS469533">
    <property type="protein sequence ID" value="EDO45760.1"/>
    <property type="molecule type" value="Genomic_DNA"/>
</dbReference>
<sequence length="305" mass="33237">NFNTAVVSLKNFGARVLRKGSVLTTAHELGHSFGSEHDPDNTLCRPEGEPGYFIMYDLAVDGKKPNNFLFSECSKAQMWSVIFNKGPKCFIAQNQGAFCGNSIVEGGEECDCGAPQRCSEVDVCCHPGNITSGIPECRVKPEYQCSPQKGLCCESNCTLSAHKTCRKETECSYAGATAVCPEPIPKPRNTTCGDDGNTCLDGACVGPVCARYFLDQCECQGQDQMCLVCCRTKKGTCVPSMELNGLLKYKFPGSTCNSYTGYCNQLGQCITVKTGDQLLRLMEAFKRMTSEDTINAALTWLQANW</sequence>
<dbReference type="SMART" id="SM00050">
    <property type="entry name" value="DISIN"/>
    <property type="match status" value="1"/>
</dbReference>
<dbReference type="HOGENOM" id="CLU_738810_0_0_1"/>
<feature type="domain" description="Peptidase M12B" evidence="3">
    <location>
        <begin position="23"/>
        <end position="94"/>
    </location>
</feature>
<feature type="binding site" evidence="1">
    <location>
        <position position="37"/>
    </location>
    <ligand>
        <name>Zn(2+)</name>
        <dbReference type="ChEBI" id="CHEBI:29105"/>
        <note>catalytic</note>
    </ligand>
</feature>
<evidence type="ECO:0000259" key="3">
    <source>
        <dbReference type="PROSITE" id="PS50215"/>
    </source>
</evidence>
<name>A7RS75_NEMVE</name>
<evidence type="ECO:0000313" key="5">
    <source>
        <dbReference type="Proteomes" id="UP000001593"/>
    </source>
</evidence>
<keyword evidence="1" id="KW-0862">Zinc</keyword>
<dbReference type="Gene3D" id="3.40.390.10">
    <property type="entry name" value="Collagenase (Catalytic Domain)"/>
    <property type="match status" value="1"/>
</dbReference>
<dbReference type="PANTHER" id="PTHR45702">
    <property type="entry name" value="ADAM10/ADAM17 METALLOPEPTIDASE FAMILY MEMBER"/>
    <property type="match status" value="1"/>
</dbReference>
<dbReference type="SUPFAM" id="SSF55486">
    <property type="entry name" value="Metalloproteases ('zincins'), catalytic domain"/>
    <property type="match status" value="1"/>
</dbReference>
<dbReference type="InterPro" id="IPR036436">
    <property type="entry name" value="Disintegrin_dom_sf"/>
</dbReference>
<dbReference type="Pfam" id="PF13574">
    <property type="entry name" value="Reprolysin_2"/>
    <property type="match status" value="1"/>
</dbReference>
<keyword evidence="1" id="KW-0479">Metal-binding</keyword>
<dbReference type="OMA" id="MYESATH"/>
<dbReference type="SUPFAM" id="SSF57552">
    <property type="entry name" value="Blood coagulation inhibitor (disintegrin)"/>
    <property type="match status" value="1"/>
</dbReference>
<dbReference type="Gene3D" id="4.10.70.10">
    <property type="entry name" value="Disintegrin domain"/>
    <property type="match status" value="1"/>
</dbReference>
<feature type="active site" evidence="1">
    <location>
        <position position="28"/>
    </location>
</feature>
<dbReference type="GO" id="GO:0005886">
    <property type="term" value="C:plasma membrane"/>
    <property type="evidence" value="ECO:0000318"/>
    <property type="project" value="GO_Central"/>
</dbReference>
<dbReference type="eggNOG" id="KOG3658">
    <property type="taxonomic scope" value="Eukaryota"/>
</dbReference>
<evidence type="ECO:0000259" key="2">
    <source>
        <dbReference type="PROSITE" id="PS50214"/>
    </source>
</evidence>
<feature type="binding site" evidence="1">
    <location>
        <position position="27"/>
    </location>
    <ligand>
        <name>Zn(2+)</name>
        <dbReference type="ChEBI" id="CHEBI:29105"/>
        <note>catalytic</note>
    </ligand>
</feature>
<dbReference type="PANTHER" id="PTHR45702:SF2">
    <property type="entry name" value="KUZBANIAN, ISOFORM A"/>
    <property type="match status" value="1"/>
</dbReference>
<feature type="binding site" evidence="1">
    <location>
        <position position="31"/>
    </location>
    <ligand>
        <name>Zn(2+)</name>
        <dbReference type="ChEBI" id="CHEBI:29105"/>
        <note>catalytic</note>
    </ligand>
</feature>
<dbReference type="STRING" id="45351.A7RS75"/>
<organism evidence="4 5">
    <name type="scientific">Nematostella vectensis</name>
    <name type="common">Starlet sea anemone</name>
    <dbReference type="NCBI Taxonomy" id="45351"/>
    <lineage>
        <taxon>Eukaryota</taxon>
        <taxon>Metazoa</taxon>
        <taxon>Cnidaria</taxon>
        <taxon>Anthozoa</taxon>
        <taxon>Hexacorallia</taxon>
        <taxon>Actiniaria</taxon>
        <taxon>Edwardsiidae</taxon>
        <taxon>Nematostella</taxon>
    </lineage>
</organism>
<dbReference type="InterPro" id="IPR001762">
    <property type="entry name" value="Disintegrin_dom"/>
</dbReference>
<dbReference type="InterPro" id="IPR001590">
    <property type="entry name" value="Peptidase_M12B"/>
</dbReference>
<dbReference type="PROSITE" id="PS50214">
    <property type="entry name" value="DISINTEGRIN_2"/>
    <property type="match status" value="1"/>
</dbReference>
<comment type="caution">
    <text evidence="1">Lacks conserved residue(s) required for the propagation of feature annotation.</text>
</comment>
<dbReference type="InParanoid" id="A7RS75"/>
<reference evidence="4 5" key="1">
    <citation type="journal article" date="2007" name="Science">
        <title>Sea anemone genome reveals ancestral eumetazoan gene repertoire and genomic organization.</title>
        <authorList>
            <person name="Putnam N.H."/>
            <person name="Srivastava M."/>
            <person name="Hellsten U."/>
            <person name="Dirks B."/>
            <person name="Chapman J."/>
            <person name="Salamov A."/>
            <person name="Terry A."/>
            <person name="Shapiro H."/>
            <person name="Lindquist E."/>
            <person name="Kapitonov V.V."/>
            <person name="Jurka J."/>
            <person name="Genikhovich G."/>
            <person name="Grigoriev I.V."/>
            <person name="Lucas S.M."/>
            <person name="Steele R.E."/>
            <person name="Finnerty J.R."/>
            <person name="Technau U."/>
            <person name="Martindale M.Q."/>
            <person name="Rokhsar D.S."/>
        </authorList>
    </citation>
    <scope>NUCLEOTIDE SEQUENCE [LARGE SCALE GENOMIC DNA]</scope>
    <source>
        <strain evidence="5">CH2 X CH6</strain>
    </source>
</reference>
<dbReference type="GO" id="GO:0006509">
    <property type="term" value="P:membrane protein ectodomain proteolysis"/>
    <property type="evidence" value="ECO:0000318"/>
    <property type="project" value="GO_Central"/>
</dbReference>
<dbReference type="PROSITE" id="PS50215">
    <property type="entry name" value="ADAM_MEPRO"/>
    <property type="match status" value="1"/>
</dbReference>
<evidence type="ECO:0000313" key="4">
    <source>
        <dbReference type="EMBL" id="EDO45760.1"/>
    </source>
</evidence>
<gene>
    <name evidence="4" type="ORF">NEMVEDRAFT_v1g91360</name>
</gene>
<dbReference type="AlphaFoldDB" id="A7RS75"/>
<feature type="non-terminal residue" evidence="4">
    <location>
        <position position="305"/>
    </location>
</feature>
<accession>A7RS75</accession>
<dbReference type="InterPro" id="IPR051489">
    <property type="entry name" value="ADAM_Metalloproteinase"/>
</dbReference>
<protein>
    <submittedName>
        <fullName evidence="4">Uncharacterized protein</fullName>
    </submittedName>
</protein>